<organism evidence="3 4">
    <name type="scientific">Hebeloma cylindrosporum</name>
    <dbReference type="NCBI Taxonomy" id="76867"/>
    <lineage>
        <taxon>Eukaryota</taxon>
        <taxon>Fungi</taxon>
        <taxon>Dikarya</taxon>
        <taxon>Basidiomycota</taxon>
        <taxon>Agaricomycotina</taxon>
        <taxon>Agaricomycetes</taxon>
        <taxon>Agaricomycetidae</taxon>
        <taxon>Agaricales</taxon>
        <taxon>Agaricineae</taxon>
        <taxon>Hymenogastraceae</taxon>
        <taxon>Hebeloma</taxon>
    </lineage>
</organism>
<accession>A0A0C2YTN7</accession>
<feature type="region of interest" description="Disordered" evidence="1">
    <location>
        <begin position="124"/>
        <end position="153"/>
    </location>
</feature>
<dbReference type="AlphaFoldDB" id="A0A0C2YTN7"/>
<keyword evidence="4" id="KW-1185">Reference proteome</keyword>
<dbReference type="HOGENOM" id="CLU_470148_0_0_1"/>
<feature type="region of interest" description="Disordered" evidence="1">
    <location>
        <begin position="251"/>
        <end position="355"/>
    </location>
</feature>
<evidence type="ECO:0000313" key="4">
    <source>
        <dbReference type="Proteomes" id="UP000053424"/>
    </source>
</evidence>
<sequence length="588" mass="59539">MLALDARFTVLAIFCGLATQWAVPGATVHAAVISRTPDDQPQHVFPWSGKGRPGSSKATPEGGWKHKVRMNDYHPSNPFGRFIDGIVSKIKRPHRPHKRSHSSILIPSNHGVAYALPHSRRDTPLWRVEPVAPPEDDSENDDDDDDSENERRAVDVTDGFVAIKSSDKTLAWLFLTGTNGQYILNAAENEKTLATLHKLSSAVTGTTGEIPVTLQIHPPDAETKSLAVANPLCATYNPNPSQPQPMTVTDCVDQTSPGRTEEGSQTFLLDEGTGVIRPTFVKGQADGKTDKPAAAQAADSPSSSSSSSSSSTSLSADLPSPTNSSSSASAITPDAAGPTNGTQPSNGAQTNSTTALNPRALKPAPAAQNVILVFVPASKGQSAATADVDSSAIDAQNSTVASSELTTTMTRTVTVFAAQTGASSSFTASDSASAAASQSVNSIGVELVSGSPPVSTIVSSTISAQAFASASASASSTEASAAAASVTVYPSSSVNAAAVASSLAASASASTSSAAAAASAAALASASSSAGASGTATPEAISSTSASASASSASTASGSSNTFVAAVVEREAVSTEPYQWAFVADKRL</sequence>
<dbReference type="Proteomes" id="UP000053424">
    <property type="component" value="Unassembled WGS sequence"/>
</dbReference>
<evidence type="ECO:0000256" key="1">
    <source>
        <dbReference type="SAM" id="MobiDB-lite"/>
    </source>
</evidence>
<name>A0A0C2YTN7_HEBCY</name>
<gene>
    <name evidence="3" type="ORF">M413DRAFT_8835</name>
</gene>
<dbReference type="OrthoDB" id="3362371at2759"/>
<protein>
    <submittedName>
        <fullName evidence="3">Uncharacterized protein</fullName>
    </submittedName>
</protein>
<evidence type="ECO:0000313" key="3">
    <source>
        <dbReference type="EMBL" id="KIM44382.1"/>
    </source>
</evidence>
<proteinExistence type="predicted"/>
<feature type="compositionally biased region" description="Acidic residues" evidence="1">
    <location>
        <begin position="134"/>
        <end position="148"/>
    </location>
</feature>
<reference evidence="3 4" key="1">
    <citation type="submission" date="2014-04" db="EMBL/GenBank/DDBJ databases">
        <authorList>
            <consortium name="DOE Joint Genome Institute"/>
            <person name="Kuo A."/>
            <person name="Gay G."/>
            <person name="Dore J."/>
            <person name="Kohler A."/>
            <person name="Nagy L.G."/>
            <person name="Floudas D."/>
            <person name="Copeland A."/>
            <person name="Barry K.W."/>
            <person name="Cichocki N."/>
            <person name="Veneault-Fourrey C."/>
            <person name="LaButti K."/>
            <person name="Lindquist E.A."/>
            <person name="Lipzen A."/>
            <person name="Lundell T."/>
            <person name="Morin E."/>
            <person name="Murat C."/>
            <person name="Sun H."/>
            <person name="Tunlid A."/>
            <person name="Henrissat B."/>
            <person name="Grigoriev I.V."/>
            <person name="Hibbett D.S."/>
            <person name="Martin F."/>
            <person name="Nordberg H.P."/>
            <person name="Cantor M.N."/>
            <person name="Hua S.X."/>
        </authorList>
    </citation>
    <scope>NUCLEOTIDE SEQUENCE [LARGE SCALE GENOMIC DNA]</scope>
    <source>
        <strain evidence="4">h7</strain>
    </source>
</reference>
<feature type="compositionally biased region" description="Polar residues" evidence="1">
    <location>
        <begin position="251"/>
        <end position="267"/>
    </location>
</feature>
<feature type="signal peptide" evidence="2">
    <location>
        <begin position="1"/>
        <end position="22"/>
    </location>
</feature>
<dbReference type="STRING" id="686832.A0A0C2YTN7"/>
<dbReference type="EMBL" id="KN831773">
    <property type="protein sequence ID" value="KIM44382.1"/>
    <property type="molecule type" value="Genomic_DNA"/>
</dbReference>
<feature type="chain" id="PRO_5002159793" evidence="2">
    <location>
        <begin position="23"/>
        <end position="588"/>
    </location>
</feature>
<keyword evidence="2" id="KW-0732">Signal</keyword>
<feature type="region of interest" description="Disordered" evidence="1">
    <location>
        <begin position="45"/>
        <end position="67"/>
    </location>
</feature>
<evidence type="ECO:0000256" key="2">
    <source>
        <dbReference type="SAM" id="SignalP"/>
    </source>
</evidence>
<reference evidence="4" key="2">
    <citation type="submission" date="2015-01" db="EMBL/GenBank/DDBJ databases">
        <title>Evolutionary Origins and Diversification of the Mycorrhizal Mutualists.</title>
        <authorList>
            <consortium name="DOE Joint Genome Institute"/>
            <consortium name="Mycorrhizal Genomics Consortium"/>
            <person name="Kohler A."/>
            <person name="Kuo A."/>
            <person name="Nagy L.G."/>
            <person name="Floudas D."/>
            <person name="Copeland A."/>
            <person name="Barry K.W."/>
            <person name="Cichocki N."/>
            <person name="Veneault-Fourrey C."/>
            <person name="LaButti K."/>
            <person name="Lindquist E.A."/>
            <person name="Lipzen A."/>
            <person name="Lundell T."/>
            <person name="Morin E."/>
            <person name="Murat C."/>
            <person name="Riley R."/>
            <person name="Ohm R."/>
            <person name="Sun H."/>
            <person name="Tunlid A."/>
            <person name="Henrissat B."/>
            <person name="Grigoriev I.V."/>
            <person name="Hibbett D.S."/>
            <person name="Martin F."/>
        </authorList>
    </citation>
    <scope>NUCLEOTIDE SEQUENCE [LARGE SCALE GENOMIC DNA]</scope>
    <source>
        <strain evidence="4">h7</strain>
    </source>
</reference>
<feature type="compositionally biased region" description="Polar residues" evidence="1">
    <location>
        <begin position="339"/>
        <end position="355"/>
    </location>
</feature>
<feature type="compositionally biased region" description="Low complexity" evidence="1">
    <location>
        <begin position="292"/>
        <end position="336"/>
    </location>
</feature>